<reference evidence="3" key="2">
    <citation type="journal article" date="2017" name="Nat. Plants">
        <title>The Aegilops tauschii genome reveals multiple impacts of transposons.</title>
        <authorList>
            <person name="Zhao G."/>
            <person name="Zou C."/>
            <person name="Li K."/>
            <person name="Wang K."/>
            <person name="Li T."/>
            <person name="Gao L."/>
            <person name="Zhang X."/>
            <person name="Wang H."/>
            <person name="Yang Z."/>
            <person name="Liu X."/>
            <person name="Jiang W."/>
            <person name="Mao L."/>
            <person name="Kong X."/>
            <person name="Jiao Y."/>
            <person name="Jia J."/>
        </authorList>
    </citation>
    <scope>NUCLEOTIDE SEQUENCE [LARGE SCALE GENOMIC DNA]</scope>
    <source>
        <strain evidence="3">cv. AL8/78</strain>
    </source>
</reference>
<dbReference type="Proteomes" id="UP000015105">
    <property type="component" value="Chromosome 3D"/>
</dbReference>
<reference evidence="2" key="3">
    <citation type="journal article" date="2017" name="Nature">
        <title>Genome sequence of the progenitor of the wheat D genome Aegilops tauschii.</title>
        <authorList>
            <person name="Luo M.C."/>
            <person name="Gu Y.Q."/>
            <person name="Puiu D."/>
            <person name="Wang H."/>
            <person name="Twardziok S.O."/>
            <person name="Deal K.R."/>
            <person name="Huo N."/>
            <person name="Zhu T."/>
            <person name="Wang L."/>
            <person name="Wang Y."/>
            <person name="McGuire P.E."/>
            <person name="Liu S."/>
            <person name="Long H."/>
            <person name="Ramasamy R.K."/>
            <person name="Rodriguez J.C."/>
            <person name="Van S.L."/>
            <person name="Yuan L."/>
            <person name="Wang Z."/>
            <person name="Xia Z."/>
            <person name="Xiao L."/>
            <person name="Anderson O.D."/>
            <person name="Ouyang S."/>
            <person name="Liang Y."/>
            <person name="Zimin A.V."/>
            <person name="Pertea G."/>
            <person name="Qi P."/>
            <person name="Bennetzen J.L."/>
            <person name="Dai X."/>
            <person name="Dawson M.W."/>
            <person name="Muller H.G."/>
            <person name="Kugler K."/>
            <person name="Rivarola-Duarte L."/>
            <person name="Spannagl M."/>
            <person name="Mayer K.F.X."/>
            <person name="Lu F.H."/>
            <person name="Bevan M.W."/>
            <person name="Leroy P."/>
            <person name="Li P."/>
            <person name="You F.M."/>
            <person name="Sun Q."/>
            <person name="Liu Z."/>
            <person name="Lyons E."/>
            <person name="Wicker T."/>
            <person name="Salzberg S.L."/>
            <person name="Devos K.M."/>
            <person name="Dvorak J."/>
        </authorList>
    </citation>
    <scope>NUCLEOTIDE SEQUENCE [LARGE SCALE GENOMIC DNA]</scope>
    <source>
        <strain evidence="2">cv. AL8/78</strain>
    </source>
</reference>
<name>A0A453FFI8_AEGTS</name>
<dbReference type="Pfam" id="PF13966">
    <property type="entry name" value="zf-RVT"/>
    <property type="match status" value="1"/>
</dbReference>
<reference evidence="3" key="1">
    <citation type="journal article" date="2014" name="Science">
        <title>Ancient hybridizations among the ancestral genomes of bread wheat.</title>
        <authorList>
            <consortium name="International Wheat Genome Sequencing Consortium,"/>
            <person name="Marcussen T."/>
            <person name="Sandve S.R."/>
            <person name="Heier L."/>
            <person name="Spannagl M."/>
            <person name="Pfeifer M."/>
            <person name="Jakobsen K.S."/>
            <person name="Wulff B.B."/>
            <person name="Steuernagel B."/>
            <person name="Mayer K.F."/>
            <person name="Olsen O.A."/>
        </authorList>
    </citation>
    <scope>NUCLEOTIDE SEQUENCE [LARGE SCALE GENOMIC DNA]</scope>
    <source>
        <strain evidence="3">cv. AL8/78</strain>
    </source>
</reference>
<reference evidence="2" key="4">
    <citation type="submission" date="2019-03" db="UniProtKB">
        <authorList>
            <consortium name="EnsemblPlants"/>
        </authorList>
    </citation>
    <scope>IDENTIFICATION</scope>
</reference>
<accession>A0A453FFI8</accession>
<evidence type="ECO:0000259" key="1">
    <source>
        <dbReference type="Pfam" id="PF13966"/>
    </source>
</evidence>
<sequence length="220" mass="25569">MQIGNGQLALFWEDRWIDGRSVSEIAPALYSCIHKRRRKLRTVADGLQANSWARDIQGTIGIQEIGEYLQLWHMIEHTTLSAEPDHLLWKWSSKGTYTAQSAYLATFHGSTACDAWKLTWKCWAPPRVRFFHWLAHLDRCWTADRLARRGLQHPACCPLCDQAPETLRHLLLACPFSRQVWYEILSWLRVPCNPPDGEPSTNTWWLSVRQHTPKPMRKGL</sequence>
<organism evidence="2 3">
    <name type="scientific">Aegilops tauschii subsp. strangulata</name>
    <name type="common">Goatgrass</name>
    <dbReference type="NCBI Taxonomy" id="200361"/>
    <lineage>
        <taxon>Eukaryota</taxon>
        <taxon>Viridiplantae</taxon>
        <taxon>Streptophyta</taxon>
        <taxon>Embryophyta</taxon>
        <taxon>Tracheophyta</taxon>
        <taxon>Spermatophyta</taxon>
        <taxon>Magnoliopsida</taxon>
        <taxon>Liliopsida</taxon>
        <taxon>Poales</taxon>
        <taxon>Poaceae</taxon>
        <taxon>BOP clade</taxon>
        <taxon>Pooideae</taxon>
        <taxon>Triticodae</taxon>
        <taxon>Triticeae</taxon>
        <taxon>Triticinae</taxon>
        <taxon>Aegilops</taxon>
    </lineage>
</organism>
<dbReference type="Gramene" id="AET3Gv20663300.4">
    <property type="protein sequence ID" value="AET3Gv20663300.4"/>
    <property type="gene ID" value="AET3Gv20663300"/>
</dbReference>
<dbReference type="EnsemblPlants" id="AET3Gv20663300.4">
    <property type="protein sequence ID" value="AET3Gv20663300.4"/>
    <property type="gene ID" value="AET3Gv20663300"/>
</dbReference>
<dbReference type="InterPro" id="IPR026960">
    <property type="entry name" value="RVT-Znf"/>
</dbReference>
<keyword evidence="3" id="KW-1185">Reference proteome</keyword>
<dbReference type="PANTHER" id="PTHR36617:SF17">
    <property type="entry name" value="OS01G0114800 PROTEIN"/>
    <property type="match status" value="1"/>
</dbReference>
<reference evidence="2" key="5">
    <citation type="journal article" date="2021" name="G3 (Bethesda)">
        <title>Aegilops tauschii genome assembly Aet v5.0 features greater sequence contiguity and improved annotation.</title>
        <authorList>
            <person name="Wang L."/>
            <person name="Zhu T."/>
            <person name="Rodriguez J.C."/>
            <person name="Deal K.R."/>
            <person name="Dubcovsky J."/>
            <person name="McGuire P.E."/>
            <person name="Lux T."/>
            <person name="Spannagl M."/>
            <person name="Mayer K.F.X."/>
            <person name="Baldrich P."/>
            <person name="Meyers B.C."/>
            <person name="Huo N."/>
            <person name="Gu Y.Q."/>
            <person name="Zhou H."/>
            <person name="Devos K.M."/>
            <person name="Bennetzen J.L."/>
            <person name="Unver T."/>
            <person name="Budak H."/>
            <person name="Gulick P.J."/>
            <person name="Galiba G."/>
            <person name="Kalapos B."/>
            <person name="Nelson D.R."/>
            <person name="Li P."/>
            <person name="You F.M."/>
            <person name="Luo M.C."/>
            <person name="Dvorak J."/>
        </authorList>
    </citation>
    <scope>NUCLEOTIDE SEQUENCE [LARGE SCALE GENOMIC DNA]</scope>
    <source>
        <strain evidence="2">cv. AL8/78</strain>
    </source>
</reference>
<dbReference type="PANTHER" id="PTHR36617">
    <property type="entry name" value="PROTEIN, PUTATIVE-RELATED"/>
    <property type="match status" value="1"/>
</dbReference>
<dbReference type="STRING" id="200361.A0A453FFI8"/>
<feature type="domain" description="Reverse transcriptase zinc-binding" evidence="1">
    <location>
        <begin position="97"/>
        <end position="181"/>
    </location>
</feature>
<evidence type="ECO:0000313" key="2">
    <source>
        <dbReference type="EnsemblPlants" id="AET3Gv20663300.4"/>
    </source>
</evidence>
<evidence type="ECO:0000313" key="3">
    <source>
        <dbReference type="Proteomes" id="UP000015105"/>
    </source>
</evidence>
<protein>
    <recommendedName>
        <fullName evidence="1">Reverse transcriptase zinc-binding domain-containing protein</fullName>
    </recommendedName>
</protein>
<proteinExistence type="predicted"/>
<dbReference type="AlphaFoldDB" id="A0A453FFI8"/>